<accession>A0A2T7NCH9</accession>
<feature type="compositionally biased region" description="Basic and acidic residues" evidence="1">
    <location>
        <begin position="43"/>
        <end position="56"/>
    </location>
</feature>
<gene>
    <name evidence="2" type="ORF">C0Q70_21437</name>
</gene>
<dbReference type="EMBL" id="PZQS01000014">
    <property type="protein sequence ID" value="PVD18880.1"/>
    <property type="molecule type" value="Genomic_DNA"/>
</dbReference>
<evidence type="ECO:0000313" key="3">
    <source>
        <dbReference type="Proteomes" id="UP000245119"/>
    </source>
</evidence>
<name>A0A2T7NCH9_POMCA</name>
<dbReference type="AlphaFoldDB" id="A0A2T7NCH9"/>
<evidence type="ECO:0000256" key="1">
    <source>
        <dbReference type="SAM" id="MobiDB-lite"/>
    </source>
</evidence>
<sequence length="153" mass="17281">MSFVHTALRLFTHIDQRQFLEEVVGTAPEQQRPPPAPASPPLHPDDDKNYGHKQRDSGHINCTLLKLNFHAINYLPTHYPAKRERGPAGGSWGLGVGDAEERWRCHFMMNIGTPPPPPPPPVLQPLMTTFGGASVWWGWFFFWEGEDGEEQAM</sequence>
<protein>
    <submittedName>
        <fullName evidence="2">Uncharacterized protein</fullName>
    </submittedName>
</protein>
<reference evidence="2 3" key="1">
    <citation type="submission" date="2018-04" db="EMBL/GenBank/DDBJ databases">
        <title>The genome of golden apple snail Pomacea canaliculata provides insight into stress tolerance and invasive adaptation.</title>
        <authorList>
            <person name="Liu C."/>
            <person name="Liu B."/>
            <person name="Ren Y."/>
            <person name="Zhang Y."/>
            <person name="Wang H."/>
            <person name="Li S."/>
            <person name="Jiang F."/>
            <person name="Yin L."/>
            <person name="Zhang G."/>
            <person name="Qian W."/>
            <person name="Fan W."/>
        </authorList>
    </citation>
    <scope>NUCLEOTIDE SEQUENCE [LARGE SCALE GENOMIC DNA]</scope>
    <source>
        <strain evidence="2">SZHN2017</strain>
        <tissue evidence="2">Muscle</tissue>
    </source>
</reference>
<dbReference type="Proteomes" id="UP000245119">
    <property type="component" value="Linkage Group LG14"/>
</dbReference>
<feature type="region of interest" description="Disordered" evidence="1">
    <location>
        <begin position="26"/>
        <end position="56"/>
    </location>
</feature>
<comment type="caution">
    <text evidence="2">The sequence shown here is derived from an EMBL/GenBank/DDBJ whole genome shotgun (WGS) entry which is preliminary data.</text>
</comment>
<keyword evidence="3" id="KW-1185">Reference proteome</keyword>
<feature type="compositionally biased region" description="Pro residues" evidence="1">
    <location>
        <begin position="31"/>
        <end position="42"/>
    </location>
</feature>
<organism evidence="2 3">
    <name type="scientific">Pomacea canaliculata</name>
    <name type="common">Golden apple snail</name>
    <dbReference type="NCBI Taxonomy" id="400727"/>
    <lineage>
        <taxon>Eukaryota</taxon>
        <taxon>Metazoa</taxon>
        <taxon>Spiralia</taxon>
        <taxon>Lophotrochozoa</taxon>
        <taxon>Mollusca</taxon>
        <taxon>Gastropoda</taxon>
        <taxon>Caenogastropoda</taxon>
        <taxon>Architaenioglossa</taxon>
        <taxon>Ampullarioidea</taxon>
        <taxon>Ampullariidae</taxon>
        <taxon>Pomacea</taxon>
    </lineage>
</organism>
<evidence type="ECO:0000313" key="2">
    <source>
        <dbReference type="EMBL" id="PVD18880.1"/>
    </source>
</evidence>
<proteinExistence type="predicted"/>